<accession>A0A812BVN1</accession>
<evidence type="ECO:0000256" key="1">
    <source>
        <dbReference type="SAM" id="Coils"/>
    </source>
</evidence>
<dbReference type="GO" id="GO:0000077">
    <property type="term" value="P:DNA damage checkpoint signaling"/>
    <property type="evidence" value="ECO:0007669"/>
    <property type="project" value="TreeGrafter"/>
</dbReference>
<dbReference type="AlphaFoldDB" id="A0A812BVN1"/>
<dbReference type="EC" id="2.1.1.360" evidence="2"/>
<keyword evidence="1" id="KW-0175">Coiled coil</keyword>
<comment type="caution">
    <text evidence="2">The sequence shown here is derived from an EMBL/GenBank/DDBJ whole genome shotgun (WGS) entry which is preliminary data.</text>
</comment>
<organism evidence="2 3">
    <name type="scientific">Acanthosepion pharaonis</name>
    <name type="common">Pharaoh cuttlefish</name>
    <name type="synonym">Sepia pharaonis</name>
    <dbReference type="NCBI Taxonomy" id="158019"/>
    <lineage>
        <taxon>Eukaryota</taxon>
        <taxon>Metazoa</taxon>
        <taxon>Spiralia</taxon>
        <taxon>Lophotrochozoa</taxon>
        <taxon>Mollusca</taxon>
        <taxon>Cephalopoda</taxon>
        <taxon>Coleoidea</taxon>
        <taxon>Decapodiformes</taxon>
        <taxon>Sepiida</taxon>
        <taxon>Sepiina</taxon>
        <taxon>Sepiidae</taxon>
        <taxon>Acanthosepion</taxon>
    </lineage>
</organism>
<dbReference type="InterPro" id="IPR030445">
    <property type="entry name" value="H3-K79_meTrfase"/>
</dbReference>
<dbReference type="CDD" id="cd20902">
    <property type="entry name" value="CC_DOT1L"/>
    <property type="match status" value="1"/>
</dbReference>
<feature type="coiled-coil region" evidence="1">
    <location>
        <begin position="114"/>
        <end position="148"/>
    </location>
</feature>
<dbReference type="OrthoDB" id="443402at2759"/>
<sequence length="160" mass="18085">MNRAFCFPSSRRRGAACKGRGPKARNKNKALAIDGLNLLHKQTVLSTSSAASSENSVSCNDRSMTSFSDAYFKSGSQPHTIAALEVPPVVQRFFDTIKQRYTEFLNYMKTPQYKTSIEQQIEVEQKRKSSLENEVQKLEKQISHLRKASLQQLKNRLGEA</sequence>
<keyword evidence="2" id="KW-0489">Methyltransferase</keyword>
<reference evidence="2" key="1">
    <citation type="submission" date="2021-01" db="EMBL/GenBank/DDBJ databases">
        <authorList>
            <person name="Li R."/>
            <person name="Bekaert M."/>
        </authorList>
    </citation>
    <scope>NUCLEOTIDE SEQUENCE</scope>
    <source>
        <strain evidence="2">Farmed</strain>
    </source>
</reference>
<name>A0A812BVN1_ACAPH</name>
<evidence type="ECO:0000313" key="2">
    <source>
        <dbReference type="EMBL" id="CAE1245949.1"/>
    </source>
</evidence>
<dbReference type="GO" id="GO:0006281">
    <property type="term" value="P:DNA repair"/>
    <property type="evidence" value="ECO:0007669"/>
    <property type="project" value="TreeGrafter"/>
</dbReference>
<dbReference type="GO" id="GO:0140956">
    <property type="term" value="F:histone H3K79 trimethyltransferase activity"/>
    <property type="evidence" value="ECO:0007669"/>
    <property type="project" value="UniProtKB-EC"/>
</dbReference>
<dbReference type="EMBL" id="CAHIKZ030000941">
    <property type="protein sequence ID" value="CAE1245949.1"/>
    <property type="molecule type" value="Genomic_DNA"/>
</dbReference>
<gene>
    <name evidence="2" type="ORF">SPHA_24937</name>
</gene>
<dbReference type="GO" id="GO:0005634">
    <property type="term" value="C:nucleus"/>
    <property type="evidence" value="ECO:0007669"/>
    <property type="project" value="TreeGrafter"/>
</dbReference>
<keyword evidence="2" id="KW-0808">Transferase</keyword>
<dbReference type="Proteomes" id="UP000597762">
    <property type="component" value="Unassembled WGS sequence"/>
</dbReference>
<dbReference type="PANTHER" id="PTHR21451:SF0">
    <property type="entry name" value="HISTONE-LYSINE N-METHYLTRANSFERASE, H3 LYSINE-79 SPECIFIC"/>
    <property type="match status" value="1"/>
</dbReference>
<evidence type="ECO:0000313" key="3">
    <source>
        <dbReference type="Proteomes" id="UP000597762"/>
    </source>
</evidence>
<dbReference type="GO" id="GO:0032259">
    <property type="term" value="P:methylation"/>
    <property type="evidence" value="ECO:0007669"/>
    <property type="project" value="UniProtKB-KW"/>
</dbReference>
<protein>
    <submittedName>
        <fullName evidence="2">DOT1L</fullName>
        <ecNumber evidence="2">2.1.1.360</ecNumber>
    </submittedName>
</protein>
<keyword evidence="3" id="KW-1185">Reference proteome</keyword>
<proteinExistence type="predicted"/>
<dbReference type="PANTHER" id="PTHR21451">
    <property type="entry name" value="HISTONE H3 METHYLTRANSFERASE"/>
    <property type="match status" value="1"/>
</dbReference>